<evidence type="ECO:0000313" key="4">
    <source>
        <dbReference type="Proteomes" id="UP000178636"/>
    </source>
</evidence>
<feature type="chain" id="PRO_5009582546" evidence="2">
    <location>
        <begin position="26"/>
        <end position="284"/>
    </location>
</feature>
<dbReference type="STRING" id="1798664.A3C93_04955"/>
<evidence type="ECO:0000256" key="1">
    <source>
        <dbReference type="SAM" id="Phobius"/>
    </source>
</evidence>
<protein>
    <submittedName>
        <fullName evidence="3">Uncharacterized protein</fullName>
    </submittedName>
</protein>
<reference evidence="3 4" key="1">
    <citation type="journal article" date="2016" name="Nat. Commun.">
        <title>Thousands of microbial genomes shed light on interconnected biogeochemical processes in an aquifer system.</title>
        <authorList>
            <person name="Anantharaman K."/>
            <person name="Brown C.T."/>
            <person name="Hug L.A."/>
            <person name="Sharon I."/>
            <person name="Castelle C.J."/>
            <person name="Probst A.J."/>
            <person name="Thomas B.C."/>
            <person name="Singh A."/>
            <person name="Wilkins M.J."/>
            <person name="Karaoz U."/>
            <person name="Brodie E.L."/>
            <person name="Williams K.H."/>
            <person name="Hubbard S.S."/>
            <person name="Banfield J.F."/>
        </authorList>
    </citation>
    <scope>NUCLEOTIDE SEQUENCE [LARGE SCALE GENOMIC DNA]</scope>
</reference>
<feature type="transmembrane region" description="Helical" evidence="1">
    <location>
        <begin position="262"/>
        <end position="283"/>
    </location>
</feature>
<gene>
    <name evidence="3" type="ORF">A3C93_04955</name>
</gene>
<keyword evidence="1" id="KW-1133">Transmembrane helix</keyword>
<comment type="caution">
    <text evidence="3">The sequence shown here is derived from an EMBL/GenBank/DDBJ whole genome shotgun (WGS) entry which is preliminary data.</text>
</comment>
<sequence>MTPLKRPLLVLALLAAVLVPGVLFAEAGNAGVPVEPLWFSKDPFFVGDDVVIYAPLYNSSPYRFRGNVSLYDNGKIIGVEDFLLSPDGGSAIAAFPWKATGGEHAFSLAVIDGTFFTDNKNFIDLPISGKTATEIRRFVENKPAAPSNGESSVENGAEPIKYLSMDIPKAIISDAVPILGGIERFRIDQAERAIRGVDAIQSTIVSGYTATSTPSTATSTEAVGPWGTFGEGLADGDFLRTPWEYVKLFFVLIYEFFTTNVYAFYILLCFVAYKVVRGIFALFF</sequence>
<accession>A0A1G2DEB5</accession>
<name>A0A1G2DEB5_9BACT</name>
<keyword evidence="1" id="KW-0472">Membrane</keyword>
<evidence type="ECO:0000256" key="2">
    <source>
        <dbReference type="SAM" id="SignalP"/>
    </source>
</evidence>
<dbReference type="Proteomes" id="UP000178636">
    <property type="component" value="Unassembled WGS sequence"/>
</dbReference>
<evidence type="ECO:0000313" key="3">
    <source>
        <dbReference type="EMBL" id="OGZ11118.1"/>
    </source>
</evidence>
<organism evidence="3 4">
    <name type="scientific">Candidatus Lloydbacteria bacterium RIFCSPHIGHO2_02_FULL_54_17</name>
    <dbReference type="NCBI Taxonomy" id="1798664"/>
    <lineage>
        <taxon>Bacteria</taxon>
        <taxon>Candidatus Lloydiibacteriota</taxon>
    </lineage>
</organism>
<feature type="signal peptide" evidence="2">
    <location>
        <begin position="1"/>
        <end position="25"/>
    </location>
</feature>
<keyword evidence="1" id="KW-0812">Transmembrane</keyword>
<dbReference type="EMBL" id="MHLO01000038">
    <property type="protein sequence ID" value="OGZ11118.1"/>
    <property type="molecule type" value="Genomic_DNA"/>
</dbReference>
<proteinExistence type="predicted"/>
<keyword evidence="2" id="KW-0732">Signal</keyword>
<dbReference type="AlphaFoldDB" id="A0A1G2DEB5"/>